<protein>
    <submittedName>
        <fullName evidence="1">Uncharacterized protein</fullName>
    </submittedName>
</protein>
<dbReference type="Proteomes" id="UP000799536">
    <property type="component" value="Unassembled WGS sequence"/>
</dbReference>
<dbReference type="AlphaFoldDB" id="A0A9P4JIF7"/>
<name>A0A9P4JIF7_9PLEO</name>
<gene>
    <name evidence="1" type="ORF">GQ43DRAFT_96606</name>
</gene>
<accession>A0A9P4JIF7</accession>
<comment type="caution">
    <text evidence="1">The sequence shown here is derived from an EMBL/GenBank/DDBJ whole genome shotgun (WGS) entry which is preliminary data.</text>
</comment>
<evidence type="ECO:0000313" key="2">
    <source>
        <dbReference type="Proteomes" id="UP000799536"/>
    </source>
</evidence>
<dbReference type="EMBL" id="ML994045">
    <property type="protein sequence ID" value="KAF2199996.1"/>
    <property type="molecule type" value="Genomic_DNA"/>
</dbReference>
<reference evidence="1" key="1">
    <citation type="journal article" date="2020" name="Stud. Mycol.">
        <title>101 Dothideomycetes genomes: a test case for predicting lifestyles and emergence of pathogens.</title>
        <authorList>
            <person name="Haridas S."/>
            <person name="Albert R."/>
            <person name="Binder M."/>
            <person name="Bloem J."/>
            <person name="Labutti K."/>
            <person name="Salamov A."/>
            <person name="Andreopoulos B."/>
            <person name="Baker S."/>
            <person name="Barry K."/>
            <person name="Bills G."/>
            <person name="Bluhm B."/>
            <person name="Cannon C."/>
            <person name="Castanera R."/>
            <person name="Culley D."/>
            <person name="Daum C."/>
            <person name="Ezra D."/>
            <person name="Gonzalez J."/>
            <person name="Henrissat B."/>
            <person name="Kuo A."/>
            <person name="Liang C."/>
            <person name="Lipzen A."/>
            <person name="Lutzoni F."/>
            <person name="Magnuson J."/>
            <person name="Mondo S."/>
            <person name="Nolan M."/>
            <person name="Ohm R."/>
            <person name="Pangilinan J."/>
            <person name="Park H.-J."/>
            <person name="Ramirez L."/>
            <person name="Alfaro M."/>
            <person name="Sun H."/>
            <person name="Tritt A."/>
            <person name="Yoshinaga Y."/>
            <person name="Zwiers L.-H."/>
            <person name="Turgeon B."/>
            <person name="Goodwin S."/>
            <person name="Spatafora J."/>
            <person name="Crous P."/>
            <person name="Grigoriev I."/>
        </authorList>
    </citation>
    <scope>NUCLEOTIDE SEQUENCE</scope>
    <source>
        <strain evidence="1">ATCC 74209</strain>
    </source>
</reference>
<organism evidence="1 2">
    <name type="scientific">Delitschia confertaspora ATCC 74209</name>
    <dbReference type="NCBI Taxonomy" id="1513339"/>
    <lineage>
        <taxon>Eukaryota</taxon>
        <taxon>Fungi</taxon>
        <taxon>Dikarya</taxon>
        <taxon>Ascomycota</taxon>
        <taxon>Pezizomycotina</taxon>
        <taxon>Dothideomycetes</taxon>
        <taxon>Pleosporomycetidae</taxon>
        <taxon>Pleosporales</taxon>
        <taxon>Delitschiaceae</taxon>
        <taxon>Delitschia</taxon>
    </lineage>
</organism>
<proteinExistence type="predicted"/>
<evidence type="ECO:0000313" key="1">
    <source>
        <dbReference type="EMBL" id="KAF2199996.1"/>
    </source>
</evidence>
<keyword evidence="2" id="KW-1185">Reference proteome</keyword>
<sequence>MSISPLQYLGRSLLRLTAIAIIRITQPFFLSLPIKAITTQPTPTTRRKRADAAAHVILSYARRRNSIITSSDQHRLLLPLRTPSYHPNPYTNHHHSNLSRTFNTTKNLLKYQSIRGRILSTPSLSSSQLLASEKSGTKLRVETSWGKRGCSCGRRWKTIFP</sequence>